<evidence type="ECO:0000256" key="2">
    <source>
        <dbReference type="ARBA" id="ARBA00013048"/>
    </source>
</evidence>
<dbReference type="InterPro" id="IPR015590">
    <property type="entry name" value="Aldehyde_DH_dom"/>
</dbReference>
<dbReference type="FunFam" id="3.40.309.10:FF:000002">
    <property type="entry name" value="Methylmalonate-semialdehyde dehydrogenase (Acylating)"/>
    <property type="match status" value="1"/>
</dbReference>
<dbReference type="GO" id="GO:0006210">
    <property type="term" value="P:thymine catabolic process"/>
    <property type="evidence" value="ECO:0007669"/>
    <property type="project" value="TreeGrafter"/>
</dbReference>
<accession>A0A1J8R397</accession>
<keyword evidence="8" id="KW-1185">Reference proteome</keyword>
<dbReference type="CDD" id="cd07085">
    <property type="entry name" value="ALDH_F6_MMSDH"/>
    <property type="match status" value="1"/>
</dbReference>
<dbReference type="OrthoDB" id="310895at2759"/>
<dbReference type="InterPro" id="IPR016162">
    <property type="entry name" value="Ald_DH_N"/>
</dbReference>
<dbReference type="Pfam" id="PF00171">
    <property type="entry name" value="Aldedh"/>
    <property type="match status" value="1"/>
</dbReference>
<evidence type="ECO:0000256" key="5">
    <source>
        <dbReference type="SAM" id="MobiDB-lite"/>
    </source>
</evidence>
<evidence type="ECO:0000313" key="8">
    <source>
        <dbReference type="Proteomes" id="UP000183567"/>
    </source>
</evidence>
<dbReference type="SUPFAM" id="SSF52833">
    <property type="entry name" value="Thioredoxin-like"/>
    <property type="match status" value="1"/>
</dbReference>
<dbReference type="PANTHER" id="PTHR43866:SF3">
    <property type="entry name" value="METHYLMALONATE-SEMIALDEHYDE DEHYDROGENASE [ACYLATING], MITOCHONDRIAL"/>
    <property type="match status" value="1"/>
</dbReference>
<keyword evidence="3" id="KW-0560">Oxidoreductase</keyword>
<dbReference type="InterPro" id="IPR016160">
    <property type="entry name" value="Ald_DH_CS_CYS"/>
</dbReference>
<dbReference type="NCBIfam" id="TIGR01722">
    <property type="entry name" value="MMSDH"/>
    <property type="match status" value="1"/>
</dbReference>
<proteinExistence type="inferred from homology"/>
<evidence type="ECO:0000256" key="4">
    <source>
        <dbReference type="ARBA" id="ARBA00023027"/>
    </source>
</evidence>
<evidence type="ECO:0000256" key="1">
    <source>
        <dbReference type="ARBA" id="ARBA00009986"/>
    </source>
</evidence>
<feature type="domain" description="Aldehyde dehydrogenase" evidence="6">
    <location>
        <begin position="57"/>
        <end position="520"/>
    </location>
</feature>
<dbReference type="InterPro" id="IPR016161">
    <property type="entry name" value="Ald_DH/histidinol_DH"/>
</dbReference>
<dbReference type="EC" id="1.2.1.27" evidence="2"/>
<dbReference type="InterPro" id="IPR010061">
    <property type="entry name" value="MeMal-semiAld_DH"/>
</dbReference>
<dbReference type="InterPro" id="IPR036249">
    <property type="entry name" value="Thioredoxin-like_sf"/>
</dbReference>
<dbReference type="InterPro" id="IPR006993">
    <property type="entry name" value="Glut_rich_SH3-bd"/>
</dbReference>
<dbReference type="PROSITE" id="PS00070">
    <property type="entry name" value="ALDEHYDE_DEHYDR_CYS"/>
    <property type="match status" value="1"/>
</dbReference>
<dbReference type="EMBL" id="LVVM01002679">
    <property type="protein sequence ID" value="OJA16242.1"/>
    <property type="molecule type" value="Genomic_DNA"/>
</dbReference>
<gene>
    <name evidence="7" type="ORF">AZE42_00074</name>
</gene>
<feature type="region of interest" description="Disordered" evidence="5">
    <location>
        <begin position="723"/>
        <end position="761"/>
    </location>
</feature>
<reference evidence="7 8" key="1">
    <citation type="submission" date="2016-03" db="EMBL/GenBank/DDBJ databases">
        <title>Comparative genomics of the ectomycorrhizal sister species Rhizopogon vinicolor and Rhizopogon vesiculosus (Basidiomycota: Boletales) reveals a divergence of the mating type B locus.</title>
        <authorList>
            <person name="Mujic A.B."/>
            <person name="Kuo A."/>
            <person name="Tritt A."/>
            <person name="Lipzen A."/>
            <person name="Chen C."/>
            <person name="Johnson J."/>
            <person name="Sharma A."/>
            <person name="Barry K."/>
            <person name="Grigoriev I.V."/>
            <person name="Spatafora J.W."/>
        </authorList>
    </citation>
    <scope>NUCLEOTIDE SEQUENCE [LARGE SCALE GENOMIC DNA]</scope>
    <source>
        <strain evidence="7 8">AM-OR11-056</strain>
    </source>
</reference>
<dbReference type="GO" id="GO:0004491">
    <property type="term" value="F:methylmalonate-semialdehyde dehydrogenase (acylating, NAD) activity"/>
    <property type="evidence" value="ECO:0007669"/>
    <property type="project" value="UniProtKB-EC"/>
</dbReference>
<protein>
    <recommendedName>
        <fullName evidence="2">methylmalonate-semialdehyde dehydrogenase (CoA acylating)</fullName>
        <ecNumber evidence="2">1.2.1.27</ecNumber>
    </recommendedName>
</protein>
<comment type="caution">
    <text evidence="7">The sequence shown here is derived from an EMBL/GenBank/DDBJ whole genome shotgun (WGS) entry which is preliminary data.</text>
</comment>
<dbReference type="PANTHER" id="PTHR43866">
    <property type="entry name" value="MALONATE-SEMIALDEHYDE DEHYDROGENASE"/>
    <property type="match status" value="1"/>
</dbReference>
<name>A0A1J8R397_9AGAM</name>
<comment type="similarity">
    <text evidence="1">Belongs to the aldehyde dehydrogenase family.</text>
</comment>
<dbReference type="FunFam" id="3.40.605.10:FF:000003">
    <property type="entry name" value="Methylmalonate-semialdehyde dehydrogenase [acylating]"/>
    <property type="match status" value="1"/>
</dbReference>
<dbReference type="Gene3D" id="3.40.605.10">
    <property type="entry name" value="Aldehyde Dehydrogenase, Chain A, domain 1"/>
    <property type="match status" value="1"/>
</dbReference>
<dbReference type="SUPFAM" id="SSF53720">
    <property type="entry name" value="ALDH-like"/>
    <property type="match status" value="1"/>
</dbReference>
<dbReference type="Gene3D" id="3.40.309.10">
    <property type="entry name" value="Aldehyde Dehydrogenase, Chain A, domain 2"/>
    <property type="match status" value="1"/>
</dbReference>
<dbReference type="GO" id="GO:0006574">
    <property type="term" value="P:L-valine catabolic process"/>
    <property type="evidence" value="ECO:0007669"/>
    <property type="project" value="TreeGrafter"/>
</dbReference>
<keyword evidence="4" id="KW-0520">NAD</keyword>
<evidence type="ECO:0000256" key="3">
    <source>
        <dbReference type="ARBA" id="ARBA00023002"/>
    </source>
</evidence>
<dbReference type="GO" id="GO:0005739">
    <property type="term" value="C:mitochondrion"/>
    <property type="evidence" value="ECO:0007669"/>
    <property type="project" value="TreeGrafter"/>
</dbReference>
<dbReference type="STRING" id="180088.A0A1J8R397"/>
<dbReference type="Pfam" id="PF04908">
    <property type="entry name" value="SH3BGR"/>
    <property type="match status" value="1"/>
</dbReference>
<sequence length="761" mass="82209">MSISRLARVPLRTSSRTYATTAGLNALAHQKAENISANWKGTSATGGNTKNYIGGAFVESKTTQWHDVLDPSTQTLLTRVPETTMDEFDQAVDAASQAFKSWSKQSVLARQRFAIELQYQIRQNADALAHSIVLEQGKTLADAHGDVLRGLQVVESAVGITSNLLGEKLEGVFSRDMDTEVRKVPLGVCASIAPFNFPAMIPLWTIPLATVTGNTLILKPSERDPGAAMIIAELCARAGLPEGVVNVVHGTVPVVNRICDDEAIRAVSFVGGDRAGRHIYERATRNGKRVQANLGAKNHAVIMPDANKNLALNSIIGAAFGAAGQRCMAVSVVVLVGAAQSWLPELVERASKLNVNGGFEKGADLGPLISPASKARVSGFIASCADEGGQIHLDGRNVQVPGYPAGNFVGPTILEGTVDMRCYREEIFGPALTVLTSDTLDDALSIINENKYGNGAVIFTQSGATARKFESDVNVGQIGINVPIPVPLPMFAWSGNKGSVLGDIGFYGKSGINFYTQNKTTTSLWRHEDAIGNKASTQMPSPPIQVFLTTIASQVVIRKRQDYILRILQTKKIPYTSYDLASDEDAKRLWRRKAPPDKQQLPGILVGGTFPGDFDAFEEAVEYGELDTFLQLNDTWDTIVDEERPAPEVRPIGVPGAVPIAQMTPEHHKPRIFPRDPDTPLKPVNKLKDFDVSTELEGFGLQGVRVTDEDLRLLVEELGLDGDDAEDMIRSLGGDGNETDKKSSEDNEKLDVKDATTSQDT</sequence>
<dbReference type="AlphaFoldDB" id="A0A1J8R397"/>
<feature type="compositionally biased region" description="Basic and acidic residues" evidence="5">
    <location>
        <begin position="738"/>
        <end position="754"/>
    </location>
</feature>
<organism evidence="7 8">
    <name type="scientific">Rhizopogon vesiculosus</name>
    <dbReference type="NCBI Taxonomy" id="180088"/>
    <lineage>
        <taxon>Eukaryota</taxon>
        <taxon>Fungi</taxon>
        <taxon>Dikarya</taxon>
        <taxon>Basidiomycota</taxon>
        <taxon>Agaricomycotina</taxon>
        <taxon>Agaricomycetes</taxon>
        <taxon>Agaricomycetidae</taxon>
        <taxon>Boletales</taxon>
        <taxon>Suillineae</taxon>
        <taxon>Rhizopogonaceae</taxon>
        <taxon>Rhizopogon</taxon>
    </lineage>
</organism>
<dbReference type="Proteomes" id="UP000183567">
    <property type="component" value="Unassembled WGS sequence"/>
</dbReference>
<dbReference type="Gene3D" id="3.40.30.10">
    <property type="entry name" value="Glutaredoxin"/>
    <property type="match status" value="1"/>
</dbReference>
<evidence type="ECO:0000259" key="6">
    <source>
        <dbReference type="Pfam" id="PF00171"/>
    </source>
</evidence>
<evidence type="ECO:0000313" key="7">
    <source>
        <dbReference type="EMBL" id="OJA16242.1"/>
    </source>
</evidence>
<dbReference type="InterPro" id="IPR016163">
    <property type="entry name" value="Ald_DH_C"/>
</dbReference>